<organism evidence="1 2">
    <name type="scientific">Xylella taiwanensis</name>
    <dbReference type="NCBI Taxonomy" id="1444770"/>
    <lineage>
        <taxon>Bacteria</taxon>
        <taxon>Pseudomonadati</taxon>
        <taxon>Pseudomonadota</taxon>
        <taxon>Gammaproteobacteria</taxon>
        <taxon>Lysobacterales</taxon>
        <taxon>Lysobacteraceae</taxon>
        <taxon>Xylella</taxon>
    </lineage>
</organism>
<gene>
    <name evidence="1" type="ORF">AF72_02205</name>
</gene>
<reference evidence="1 2" key="1">
    <citation type="journal article" date="2014" name="Genome Announc.">
        <title>Draft Genome Sequence of Xylella fastidiosa Pear Leaf Scorch Strain in Taiwan.</title>
        <authorList>
            <person name="Su C.C."/>
            <person name="Deng W.L."/>
            <person name="Jan F.J."/>
            <person name="Chang C.J."/>
            <person name="Huang H."/>
            <person name="Chen J."/>
        </authorList>
    </citation>
    <scope>NUCLEOTIDE SEQUENCE [LARGE SCALE GENOMIC DNA]</scope>
    <source>
        <strain evidence="1 2">PLS229</strain>
    </source>
</reference>
<accession>Z9JMW6</accession>
<evidence type="ECO:0000313" key="1">
    <source>
        <dbReference type="EMBL" id="EWS79072.1"/>
    </source>
</evidence>
<sequence>MHGVQLQRSMRYQSFLHGSHPTSVTVTFGCSGVTGRVIKTLLSDADRSRSRSRSESKGGGAGDSVRIVAAVVLVDEVGARIIQLGLLSSQAVVSDAGEVIPCQRCIRILTANRSLWLVEYRS</sequence>
<dbReference type="EMBL" id="JDSQ01000003">
    <property type="protein sequence ID" value="EWS79072.1"/>
    <property type="molecule type" value="Genomic_DNA"/>
</dbReference>
<name>Z9JMW6_9GAMM</name>
<dbReference type="KEGG" id="xtw:AB672_09195"/>
<proteinExistence type="predicted"/>
<protein>
    <submittedName>
        <fullName evidence="1">Uncharacterized protein</fullName>
    </submittedName>
</protein>
<evidence type="ECO:0000313" key="2">
    <source>
        <dbReference type="Proteomes" id="UP000020406"/>
    </source>
</evidence>
<dbReference type="PATRIC" id="fig|1444770.3.peg.536"/>
<dbReference type="Proteomes" id="UP000020406">
    <property type="component" value="Unassembled WGS sequence"/>
</dbReference>
<comment type="caution">
    <text evidence="1">The sequence shown here is derived from an EMBL/GenBank/DDBJ whole genome shotgun (WGS) entry which is preliminary data.</text>
</comment>
<dbReference type="AlphaFoldDB" id="Z9JMW6"/>